<evidence type="ECO:0000313" key="2">
    <source>
        <dbReference type="Proteomes" id="UP000286045"/>
    </source>
</evidence>
<organism evidence="1 2">
    <name type="scientific">Xylaria grammica</name>
    <dbReference type="NCBI Taxonomy" id="363999"/>
    <lineage>
        <taxon>Eukaryota</taxon>
        <taxon>Fungi</taxon>
        <taxon>Dikarya</taxon>
        <taxon>Ascomycota</taxon>
        <taxon>Pezizomycotina</taxon>
        <taxon>Sordariomycetes</taxon>
        <taxon>Xylariomycetidae</taxon>
        <taxon>Xylariales</taxon>
        <taxon>Xylariaceae</taxon>
        <taxon>Xylaria</taxon>
    </lineage>
</organism>
<dbReference type="Proteomes" id="UP000286045">
    <property type="component" value="Unassembled WGS sequence"/>
</dbReference>
<gene>
    <name evidence="1" type="ORF">EKO27_g11048</name>
</gene>
<dbReference type="EMBL" id="RYZI01000642">
    <property type="protein sequence ID" value="RWA04058.1"/>
    <property type="molecule type" value="Genomic_DNA"/>
</dbReference>
<keyword evidence="2" id="KW-1185">Reference proteome</keyword>
<dbReference type="AlphaFoldDB" id="A0A439CPG9"/>
<protein>
    <recommendedName>
        <fullName evidence="3">Aflatoxin regulatory protein domain-containing protein</fullName>
    </recommendedName>
</protein>
<evidence type="ECO:0008006" key="3">
    <source>
        <dbReference type="Google" id="ProtNLM"/>
    </source>
</evidence>
<reference evidence="1 2" key="1">
    <citation type="submission" date="2018-12" db="EMBL/GenBank/DDBJ databases">
        <title>Draft genome sequence of Xylaria grammica IHI A82.</title>
        <authorList>
            <person name="Buettner E."/>
            <person name="Kellner H."/>
        </authorList>
    </citation>
    <scope>NUCLEOTIDE SEQUENCE [LARGE SCALE GENOMIC DNA]</scope>
    <source>
        <strain evidence="1 2">IHI A82</strain>
    </source>
</reference>
<evidence type="ECO:0000313" key="1">
    <source>
        <dbReference type="EMBL" id="RWA04058.1"/>
    </source>
</evidence>
<comment type="caution">
    <text evidence="1">The sequence shown here is derived from an EMBL/GenBank/DDBJ whole genome shotgun (WGS) entry which is preliminary data.</text>
</comment>
<accession>A0A439CPG9</accession>
<name>A0A439CPG9_9PEZI</name>
<proteinExistence type="predicted"/>
<sequence>MDDKAMAFLQQTAQENMFPIETNWLTPPPSSVDGAISRNSSLPLVGIKYENTMGEQDPMSAPPDLYSSTMPWTPPSDLACAAFSEMPVQANHMHGRSQSFDAAMPMQMPMSIPMSMPMQMQIPWGDPTQDVVSYAQVQTPNSIASNNYFPSPTPTPIIQPTLSYQQNSCTCFSVCLHSLLALHNISVDNQTTFDYILTVNRKAVDGCAAMLACTTCLNTPGVDTATLLLATAIGKIASVYRTTIHSFTESGGMGMLEGSQNGSLSNGSLGPYQLNEDGKWIKMEILASELRKLEELFVRFREVCKEVFDDSDMSKAVINYTSQNIGSTLGAVNQRKVDTSFVVA</sequence>